<evidence type="ECO:0000256" key="1">
    <source>
        <dbReference type="ARBA" id="ARBA00001936"/>
    </source>
</evidence>
<dbReference type="Pfam" id="PF02056">
    <property type="entry name" value="Glyco_hydro_4"/>
    <property type="match status" value="1"/>
</dbReference>
<evidence type="ECO:0000256" key="8">
    <source>
        <dbReference type="ARBA" id="ARBA00023295"/>
    </source>
</evidence>
<comment type="cofactor">
    <cofactor evidence="1">
        <name>Mn(2+)</name>
        <dbReference type="ChEBI" id="CHEBI:29035"/>
    </cofactor>
</comment>
<dbReference type="InterPro" id="IPR036291">
    <property type="entry name" value="NAD(P)-bd_dom_sf"/>
</dbReference>
<comment type="caution">
    <text evidence="11">The sequence shown here is derived from an EMBL/GenBank/DDBJ whole genome shotgun (WGS) entry which is preliminary data.</text>
</comment>
<keyword evidence="3" id="KW-0479">Metal-binding</keyword>
<evidence type="ECO:0000256" key="6">
    <source>
        <dbReference type="ARBA" id="ARBA00023211"/>
    </source>
</evidence>
<dbReference type="Gene3D" id="3.90.1820.10">
    <property type="entry name" value="AglA-like glucosidase"/>
    <property type="match status" value="1"/>
</dbReference>
<dbReference type="InterPro" id="IPR019802">
    <property type="entry name" value="GlycHydrolase_4_CS"/>
</dbReference>
<dbReference type="InterPro" id="IPR001088">
    <property type="entry name" value="Glyco_hydro_4"/>
</dbReference>
<dbReference type="Proteomes" id="UP000615455">
    <property type="component" value="Unassembled WGS sequence"/>
</dbReference>
<dbReference type="InterPro" id="IPR053715">
    <property type="entry name" value="GH4_Enzyme_sf"/>
</dbReference>
<dbReference type="Pfam" id="PF11975">
    <property type="entry name" value="Glyco_hydro_4C"/>
    <property type="match status" value="1"/>
</dbReference>
<evidence type="ECO:0000256" key="9">
    <source>
        <dbReference type="RuleBase" id="RU361152"/>
    </source>
</evidence>
<feature type="domain" description="Glycosyl hydrolase family 4 C-terminal" evidence="10">
    <location>
        <begin position="194"/>
        <end position="404"/>
    </location>
</feature>
<evidence type="ECO:0000313" key="12">
    <source>
        <dbReference type="Proteomes" id="UP000615455"/>
    </source>
</evidence>
<dbReference type="RefSeq" id="WP_189011863.1">
    <property type="nucleotide sequence ID" value="NZ_BMHE01000010.1"/>
</dbReference>
<evidence type="ECO:0000256" key="4">
    <source>
        <dbReference type="ARBA" id="ARBA00022801"/>
    </source>
</evidence>
<sequence length="432" mass="48608">MSKITFLGAGSTVFAKNVLGDCLLTPALQGFEIALFDIDHVRLQDSANMLNNIKKTSGSTSTIKVYTDRKEALSGAKYVVNAIQVGGYDPCTITDFEIPNKYGLRQTIADTVGIGGIFRNLRTIPVMLDFAADVREVCPDALFLNYTNPMAVLTNVMNTYGGVRTVGLCHSVQTCIPELFKSLGLEKEGVKAKIAGINHMAWLLEVTKDGIDLYPEIKKRAAEKQQEKHKDMVRFEMMLKFGHYITESSEHNAEYHPYFIKRSYPELVDRFNIPLDEYPRRCIDQISRWKQMREDLVNDANLTHERSHEYASYIFEAIETDVPYKIGGNVMNTGLITNLPREACVEVPCLVDRNGVTPTYVGDLPPQLAALNRTNINTQLLTIEAAITRKREHIYHAAMLDPHTAAELSMDDIVAMCDDLIEAHGKWLPEYH</sequence>
<protein>
    <submittedName>
        <fullName evidence="11">Alpha-galactosidase</fullName>
    </submittedName>
</protein>
<dbReference type="SUPFAM" id="SSF51735">
    <property type="entry name" value="NAD(P)-binding Rossmann-fold domains"/>
    <property type="match status" value="1"/>
</dbReference>
<evidence type="ECO:0000256" key="3">
    <source>
        <dbReference type="ARBA" id="ARBA00022723"/>
    </source>
</evidence>
<evidence type="ECO:0000259" key="10">
    <source>
        <dbReference type="Pfam" id="PF11975"/>
    </source>
</evidence>
<dbReference type="PROSITE" id="PS01324">
    <property type="entry name" value="GLYCOSYL_HYDROL_F4"/>
    <property type="match status" value="1"/>
</dbReference>
<keyword evidence="7" id="KW-0119">Carbohydrate metabolism</keyword>
<gene>
    <name evidence="11" type="primary">melA</name>
    <name evidence="11" type="ORF">GCM10008018_24700</name>
</gene>
<dbReference type="InterPro" id="IPR022616">
    <property type="entry name" value="Glyco_hydro_4_C"/>
</dbReference>
<keyword evidence="12" id="KW-1185">Reference proteome</keyword>
<evidence type="ECO:0000256" key="7">
    <source>
        <dbReference type="ARBA" id="ARBA00023277"/>
    </source>
</evidence>
<evidence type="ECO:0000313" key="11">
    <source>
        <dbReference type="EMBL" id="GFZ78254.1"/>
    </source>
</evidence>
<dbReference type="PANTHER" id="PTHR32092:SF6">
    <property type="entry name" value="ALPHA-GALACTOSIDASE"/>
    <property type="match status" value="1"/>
</dbReference>
<comment type="cofactor">
    <cofactor evidence="9">
        <name>NAD(+)</name>
        <dbReference type="ChEBI" id="CHEBI:57540"/>
    </cofactor>
    <text evidence="9">Binds 1 NAD(+) per subunit.</text>
</comment>
<dbReference type="NCBIfam" id="NF011657">
    <property type="entry name" value="PRK15076.1"/>
    <property type="match status" value="1"/>
</dbReference>
<comment type="similarity">
    <text evidence="2 9">Belongs to the glycosyl hydrolase 4 family.</text>
</comment>
<keyword evidence="6" id="KW-0464">Manganese</keyword>
<dbReference type="CDD" id="cd05297">
    <property type="entry name" value="GH4_alpha_glucosidase_galactosidase"/>
    <property type="match status" value="1"/>
</dbReference>
<name>A0ABQ1EM46_9BACL</name>
<evidence type="ECO:0000256" key="2">
    <source>
        <dbReference type="ARBA" id="ARBA00010141"/>
    </source>
</evidence>
<dbReference type="SUPFAM" id="SSF56327">
    <property type="entry name" value="LDH C-terminal domain-like"/>
    <property type="match status" value="1"/>
</dbReference>
<dbReference type="PRINTS" id="PR00732">
    <property type="entry name" value="GLHYDRLASE4"/>
</dbReference>
<keyword evidence="4 9" id="KW-0378">Hydrolase</keyword>
<dbReference type="EMBL" id="BMHE01000010">
    <property type="protein sequence ID" value="GFZ78254.1"/>
    <property type="molecule type" value="Genomic_DNA"/>
</dbReference>
<keyword evidence="5 9" id="KW-0520">NAD</keyword>
<reference evidence="12" key="1">
    <citation type="journal article" date="2019" name="Int. J. Syst. Evol. Microbiol.">
        <title>The Global Catalogue of Microorganisms (GCM) 10K type strain sequencing project: providing services to taxonomists for standard genome sequencing and annotation.</title>
        <authorList>
            <consortium name="The Broad Institute Genomics Platform"/>
            <consortium name="The Broad Institute Genome Sequencing Center for Infectious Disease"/>
            <person name="Wu L."/>
            <person name="Ma J."/>
        </authorList>
    </citation>
    <scope>NUCLEOTIDE SEQUENCE [LARGE SCALE GENOMIC DNA]</scope>
    <source>
        <strain evidence="12">CGMCC 1.15043</strain>
    </source>
</reference>
<dbReference type="InterPro" id="IPR015955">
    <property type="entry name" value="Lactate_DH/Glyco_Ohase_4_C"/>
</dbReference>
<proteinExistence type="inferred from homology"/>
<keyword evidence="8 9" id="KW-0326">Glycosidase</keyword>
<accession>A0ABQ1EM46</accession>
<organism evidence="11 12">
    <name type="scientific">Paenibacillus marchantiophytorum</name>
    <dbReference type="NCBI Taxonomy" id="1619310"/>
    <lineage>
        <taxon>Bacteria</taxon>
        <taxon>Bacillati</taxon>
        <taxon>Bacillota</taxon>
        <taxon>Bacilli</taxon>
        <taxon>Bacillales</taxon>
        <taxon>Paenibacillaceae</taxon>
        <taxon>Paenibacillus</taxon>
    </lineage>
</organism>
<evidence type="ECO:0000256" key="5">
    <source>
        <dbReference type="ARBA" id="ARBA00023027"/>
    </source>
</evidence>
<dbReference type="PANTHER" id="PTHR32092">
    <property type="entry name" value="6-PHOSPHO-BETA-GLUCOSIDASE-RELATED"/>
    <property type="match status" value="1"/>
</dbReference>